<evidence type="ECO:0000313" key="2">
    <source>
        <dbReference type="Proteomes" id="UP000033876"/>
    </source>
</evidence>
<organism evidence="1 2">
    <name type="scientific">Candidatus Nomurabacteria bacterium GW2011_GWB1_37_5</name>
    <dbReference type="NCBI Taxonomy" id="1618742"/>
    <lineage>
        <taxon>Bacteria</taxon>
        <taxon>Candidatus Nomuraibacteriota</taxon>
    </lineage>
</organism>
<dbReference type="EMBL" id="LBTF01000004">
    <property type="protein sequence ID" value="KKQ35827.1"/>
    <property type="molecule type" value="Genomic_DNA"/>
</dbReference>
<comment type="caution">
    <text evidence="1">The sequence shown here is derived from an EMBL/GenBank/DDBJ whole genome shotgun (WGS) entry which is preliminary data.</text>
</comment>
<protein>
    <submittedName>
        <fullName evidence="1">Uncharacterized protein</fullName>
    </submittedName>
</protein>
<reference evidence="1 2" key="1">
    <citation type="journal article" date="2015" name="Nature">
        <title>rRNA introns, odd ribosomes, and small enigmatic genomes across a large radiation of phyla.</title>
        <authorList>
            <person name="Brown C.T."/>
            <person name="Hug L.A."/>
            <person name="Thomas B.C."/>
            <person name="Sharon I."/>
            <person name="Castelle C.J."/>
            <person name="Singh A."/>
            <person name="Wilkins M.J."/>
            <person name="Williams K.H."/>
            <person name="Banfield J.F."/>
        </authorList>
    </citation>
    <scope>NUCLEOTIDE SEQUENCE [LARGE SCALE GENOMIC DNA]</scope>
</reference>
<dbReference type="AlphaFoldDB" id="A0A0G0H0U6"/>
<proteinExistence type="predicted"/>
<sequence length="285" mass="33479">MNLLSPKTIEERVIMLLQGGSMTAGDILAKIKKDRPKTTKQALYSALRKMKVEEIVAIHGKLISLSHVWVVKMAEIFNSAKRIYAREVISDDGFLNLEEGDKIVYNFKSAESTDIFWGHAFALLAHATNSKVPLILYNPHEWFFLARKDSERLLFDEIKNIPRQIFLITDHNDPLDKQTAREFDGKMSQYHMLSENQFPKENYYLNIFDDLIIEVWLDEKVAEKIDQFYKANKTIDENNLAELRRIVKERGRNKMKISRNKKRAEKLRAKFEKYFYKIDTKKTII</sequence>
<gene>
    <name evidence="1" type="ORF">US50_C0004G0016</name>
</gene>
<dbReference type="Proteomes" id="UP000033876">
    <property type="component" value="Unassembled WGS sequence"/>
</dbReference>
<accession>A0A0G0H0U6</accession>
<name>A0A0G0H0U6_9BACT</name>
<evidence type="ECO:0000313" key="1">
    <source>
        <dbReference type="EMBL" id="KKQ35827.1"/>
    </source>
</evidence>